<evidence type="ECO:0000313" key="2">
    <source>
        <dbReference type="Proteomes" id="UP000784128"/>
    </source>
</evidence>
<name>A0ABS5UB86_9BACT</name>
<protein>
    <submittedName>
        <fullName evidence="1">Uncharacterized protein</fullName>
    </submittedName>
</protein>
<gene>
    <name evidence="1" type="ORF">KJB30_14235</name>
</gene>
<reference evidence="1 2" key="1">
    <citation type="submission" date="2021-05" db="EMBL/GenBank/DDBJ databases">
        <title>The draft genome of Geobacter chapellei DSM 13688.</title>
        <authorList>
            <person name="Xu Z."/>
            <person name="Masuda Y."/>
            <person name="Itoh H."/>
            <person name="Senoo K."/>
        </authorList>
    </citation>
    <scope>NUCLEOTIDE SEQUENCE [LARGE SCALE GENOMIC DNA]</scope>
    <source>
        <strain evidence="1 2">DSM 13688</strain>
    </source>
</reference>
<dbReference type="RefSeq" id="WP_214300475.1">
    <property type="nucleotide sequence ID" value="NZ_JAHDYS010000014.1"/>
</dbReference>
<comment type="caution">
    <text evidence="1">The sequence shown here is derived from an EMBL/GenBank/DDBJ whole genome shotgun (WGS) entry which is preliminary data.</text>
</comment>
<keyword evidence="2" id="KW-1185">Reference proteome</keyword>
<proteinExistence type="predicted"/>
<evidence type="ECO:0000313" key="1">
    <source>
        <dbReference type="EMBL" id="MBT1072950.1"/>
    </source>
</evidence>
<organism evidence="1 2">
    <name type="scientific">Pelotalea chapellei</name>
    <dbReference type="NCBI Taxonomy" id="44671"/>
    <lineage>
        <taxon>Bacteria</taxon>
        <taxon>Pseudomonadati</taxon>
        <taxon>Thermodesulfobacteriota</taxon>
        <taxon>Desulfuromonadia</taxon>
        <taxon>Geobacterales</taxon>
        <taxon>Geobacteraceae</taxon>
        <taxon>Pelotalea</taxon>
    </lineage>
</organism>
<accession>A0ABS5UB86</accession>
<sequence>MTSLRDNKVIWSGKVTGYVEGSDEVDPEGWSADTRANSSLKEANTNLIKKLKMIGTSTPPLDDKDQFTFNGK</sequence>
<dbReference type="EMBL" id="JAHDYS010000014">
    <property type="protein sequence ID" value="MBT1072950.1"/>
    <property type="molecule type" value="Genomic_DNA"/>
</dbReference>
<dbReference type="Proteomes" id="UP000784128">
    <property type="component" value="Unassembled WGS sequence"/>
</dbReference>